<organism evidence="1">
    <name type="scientific">Gracilinema caldarium</name>
    <dbReference type="NCBI Taxonomy" id="215591"/>
    <lineage>
        <taxon>Bacteria</taxon>
        <taxon>Pseudomonadati</taxon>
        <taxon>Spirochaetota</taxon>
        <taxon>Spirochaetia</taxon>
        <taxon>Spirochaetales</taxon>
        <taxon>Breznakiellaceae</taxon>
        <taxon>Gracilinema</taxon>
    </lineage>
</organism>
<name>A0A7C3I181_9SPIR</name>
<accession>A0A7C3I181</accession>
<dbReference type="Pfam" id="PF17239">
    <property type="entry name" value="DUF5312"/>
    <property type="match status" value="1"/>
</dbReference>
<evidence type="ECO:0000313" key="1">
    <source>
        <dbReference type="EMBL" id="HFH29280.1"/>
    </source>
</evidence>
<dbReference type="InterPro" id="IPR035196">
    <property type="entry name" value="DUF5312"/>
</dbReference>
<protein>
    <submittedName>
        <fullName evidence="1">Uncharacterized protein</fullName>
    </submittedName>
</protein>
<dbReference type="AlphaFoldDB" id="A0A7C3I181"/>
<reference evidence="1" key="1">
    <citation type="journal article" date="2020" name="mSystems">
        <title>Genome- and Community-Level Interaction Insights into Carbon Utilization and Element Cycling Functions of Hydrothermarchaeota in Hydrothermal Sediment.</title>
        <authorList>
            <person name="Zhou Z."/>
            <person name="Liu Y."/>
            <person name="Xu W."/>
            <person name="Pan J."/>
            <person name="Luo Z.H."/>
            <person name="Li M."/>
        </authorList>
    </citation>
    <scope>NUCLEOTIDE SEQUENCE [LARGE SCALE GENOMIC DNA]</scope>
    <source>
        <strain evidence="1">SpSt-503</strain>
    </source>
</reference>
<sequence>MAIEFLEKLLSLFTGGTDSESEKRRQLKQIARDISKNKYKFYKVRGEEVQPIFAKLFYDIYKILSPAQVFLQNADKSNQLKQIVIETFLDKNMLELQERLSEESIKERAKNTTIKELAQQLNSDLTNFMAGFDGERSGAIDRCYNQILTFIQLVNFDYFFLLKKFDANLSERNFTYKPQFVPIRGEYVSDDIKDFLEVLYAIDLDQDWKQTFAALKAYKGVEVVAIDQWNKLMAVFRDLKRSGIFELMVRHIDKNPLWLPKPQIPNEYILDAYLQKVRTQVEVLIQQLVQERRNAKIDELAKAIFGTSAVSRLKNYTDKANVTFQKKMLGGYIHIQGLNYLKAFLLDYFKKDIRELCDLLLVRGQWSTNILSQQLSEGYHELMAVSEKLISFDDSLAEDADMGGRLRIAMAKAERDKEQMKYVRTLLKGINDEALKFINLSAQNLIIVGKNLKQVLEDYQRTPHELIINWKDIENSSEKPIDQRITEVYKVIYYFIQLMQFFVKQEQIPGH</sequence>
<comment type="caution">
    <text evidence="1">The sequence shown here is derived from an EMBL/GenBank/DDBJ whole genome shotgun (WGS) entry which is preliminary data.</text>
</comment>
<gene>
    <name evidence="1" type="ORF">ENS59_07175</name>
</gene>
<proteinExistence type="predicted"/>
<dbReference type="EMBL" id="DSVL01000220">
    <property type="protein sequence ID" value="HFH29280.1"/>
    <property type="molecule type" value="Genomic_DNA"/>
</dbReference>